<dbReference type="Proteomes" id="UP001415857">
    <property type="component" value="Unassembled WGS sequence"/>
</dbReference>
<keyword evidence="2" id="KW-1185">Reference proteome</keyword>
<gene>
    <name evidence="1" type="ORF">L1049_016649</name>
</gene>
<dbReference type="AlphaFoldDB" id="A0AAP0S6N4"/>
<evidence type="ECO:0000313" key="1">
    <source>
        <dbReference type="EMBL" id="KAK9288200.1"/>
    </source>
</evidence>
<protein>
    <submittedName>
        <fullName evidence="1">Uncharacterized protein</fullName>
    </submittedName>
</protein>
<reference evidence="1 2" key="1">
    <citation type="journal article" date="2024" name="Plant J.">
        <title>Genome sequences and population genomics reveal climatic adaptation and genomic divergence between two closely related sweetgum species.</title>
        <authorList>
            <person name="Xu W.Q."/>
            <person name="Ren C.Q."/>
            <person name="Zhang X.Y."/>
            <person name="Comes H.P."/>
            <person name="Liu X.H."/>
            <person name="Li Y.G."/>
            <person name="Kettle C.J."/>
            <person name="Jalonen R."/>
            <person name="Gaisberger H."/>
            <person name="Ma Y.Z."/>
            <person name="Qiu Y.X."/>
        </authorList>
    </citation>
    <scope>NUCLEOTIDE SEQUENCE [LARGE SCALE GENOMIC DNA]</scope>
    <source>
        <strain evidence="1">Hangzhou</strain>
    </source>
</reference>
<name>A0AAP0S6N4_LIQFO</name>
<organism evidence="1 2">
    <name type="scientific">Liquidambar formosana</name>
    <name type="common">Formosan gum</name>
    <dbReference type="NCBI Taxonomy" id="63359"/>
    <lineage>
        <taxon>Eukaryota</taxon>
        <taxon>Viridiplantae</taxon>
        <taxon>Streptophyta</taxon>
        <taxon>Embryophyta</taxon>
        <taxon>Tracheophyta</taxon>
        <taxon>Spermatophyta</taxon>
        <taxon>Magnoliopsida</taxon>
        <taxon>eudicotyledons</taxon>
        <taxon>Gunneridae</taxon>
        <taxon>Pentapetalae</taxon>
        <taxon>Saxifragales</taxon>
        <taxon>Altingiaceae</taxon>
        <taxon>Liquidambar</taxon>
    </lineage>
</organism>
<comment type="caution">
    <text evidence="1">The sequence shown here is derived from an EMBL/GenBank/DDBJ whole genome shotgun (WGS) entry which is preliminary data.</text>
</comment>
<dbReference type="EMBL" id="JBBPBK010000003">
    <property type="protein sequence ID" value="KAK9288200.1"/>
    <property type="molecule type" value="Genomic_DNA"/>
</dbReference>
<accession>A0AAP0S6N4</accession>
<proteinExistence type="predicted"/>
<evidence type="ECO:0000313" key="2">
    <source>
        <dbReference type="Proteomes" id="UP001415857"/>
    </source>
</evidence>
<sequence length="70" mass="7559">MFSQAGKEILIKAVAMALPSYVMSSFKLPVGLCNDLNVAKVSLSKVALQVGGKRLRIEHKIMRAGMILEG</sequence>